<evidence type="ECO:0000313" key="2">
    <source>
        <dbReference type="Proteomes" id="UP000606008"/>
    </source>
</evidence>
<reference evidence="2" key="2">
    <citation type="submission" date="2023-07" db="EMBL/GenBank/DDBJ databases">
        <authorList>
            <person name="Jung D.-H."/>
        </authorList>
    </citation>
    <scope>NUCLEOTIDE SEQUENCE [LARGE SCALE GENOMIC DNA]</scope>
    <source>
        <strain evidence="2">JA-25</strain>
    </source>
</reference>
<sequence>MKHTSIGQRVINGRLTIPQFAPFVMLDSFQLMPNHLHGVLWICKSDYNDWQPNVFGPQHQNLAAIIRGFKAGVSAFAKANQIDFGPQPRFYDRVIGNADELNRIRQYIENNPTKWQEDRNNVEGLYM</sequence>
<accession>A0ABX0QF14</accession>
<organism evidence="1 2">
    <name type="scientific">Fibrivirga algicola</name>
    <dbReference type="NCBI Taxonomy" id="2950420"/>
    <lineage>
        <taxon>Bacteria</taxon>
        <taxon>Pseudomonadati</taxon>
        <taxon>Bacteroidota</taxon>
        <taxon>Cytophagia</taxon>
        <taxon>Cytophagales</taxon>
        <taxon>Spirosomataceae</taxon>
        <taxon>Fibrivirga</taxon>
    </lineage>
</organism>
<evidence type="ECO:0000313" key="1">
    <source>
        <dbReference type="EMBL" id="NID10602.1"/>
    </source>
</evidence>
<dbReference type="InterPro" id="IPR036515">
    <property type="entry name" value="Transposase_17_sf"/>
</dbReference>
<comment type="caution">
    <text evidence="1">The sequence shown here is derived from an EMBL/GenBank/DDBJ whole genome shotgun (WGS) entry which is preliminary data.</text>
</comment>
<dbReference type="RefSeq" id="WP_166691850.1">
    <property type="nucleotide sequence ID" value="NZ_WAEL01000003.1"/>
</dbReference>
<evidence type="ECO:0008006" key="3">
    <source>
        <dbReference type="Google" id="ProtNLM"/>
    </source>
</evidence>
<name>A0ABX0QF14_9BACT</name>
<keyword evidence="2" id="KW-1185">Reference proteome</keyword>
<dbReference type="Gene3D" id="3.30.70.1290">
    <property type="entry name" value="Transposase IS200-like"/>
    <property type="match status" value="1"/>
</dbReference>
<reference evidence="2" key="1">
    <citation type="submission" date="2019-09" db="EMBL/GenBank/DDBJ databases">
        <authorList>
            <person name="Jung D.-H."/>
        </authorList>
    </citation>
    <scope>NUCLEOTIDE SEQUENCE [LARGE SCALE GENOMIC DNA]</scope>
    <source>
        <strain evidence="2">JA-25</strain>
    </source>
</reference>
<dbReference type="SUPFAM" id="SSF143422">
    <property type="entry name" value="Transposase IS200-like"/>
    <property type="match status" value="1"/>
</dbReference>
<dbReference type="EMBL" id="WAEL01000003">
    <property type="protein sequence ID" value="NID10602.1"/>
    <property type="molecule type" value="Genomic_DNA"/>
</dbReference>
<dbReference type="Proteomes" id="UP000606008">
    <property type="component" value="Unassembled WGS sequence"/>
</dbReference>
<gene>
    <name evidence="1" type="ORF">F7231_10515</name>
</gene>
<proteinExistence type="predicted"/>
<protein>
    <recommendedName>
        <fullName evidence="3">Transposase IS200-like domain-containing protein</fullName>
    </recommendedName>
</protein>